<feature type="signal peptide" evidence="2">
    <location>
        <begin position="1"/>
        <end position="19"/>
    </location>
</feature>
<dbReference type="InterPro" id="IPR050248">
    <property type="entry name" value="Polysacc_deacetylase_ArnD"/>
</dbReference>
<dbReference type="InterPro" id="IPR002509">
    <property type="entry name" value="NODB_dom"/>
</dbReference>
<sequence>MFSKITLAVGCALVASTVSQEGARYASPYNFQTGYPAIWKKADQTTFSTPEFQQVYNSIDWTKVPNIQPKKMDASGAFISSDYPASDPDCWWTYQGCVTPKAQNIQPDIASCPEPETWGLTYDDGPNCTHTQFYDFLKANNQKASLFFIGSNVADWPREAQRGLTDGHHICVHTWSHPYMTTLTNQEVLAELYYTTKAIKTVVGITPTCWRPPYGDVDDRVRAIAQQLKLTNIIWNLDSDDWQMAPAGNLPESAIDQRFQNFVDMGKNGTFATSGAITLEHELNNGTMTMAEKWYPQLKQAFKHIVPVASCMNITTPYVETNYTYPDFAQYISGNINGNTNGSTSGSKTSSARSSATAGSLTGTASNSNASEASTKSGAVSNLVNIGFTMFGLVSVAFLL</sequence>
<feature type="region of interest" description="Disordered" evidence="1">
    <location>
        <begin position="342"/>
        <end position="373"/>
    </location>
</feature>
<reference evidence="4 5" key="1">
    <citation type="submission" date="2023-04" db="EMBL/GenBank/DDBJ databases">
        <title>Genome of Basidiobolus ranarum AG-B5.</title>
        <authorList>
            <person name="Stajich J.E."/>
            <person name="Carter-House D."/>
            <person name="Gryganskyi A."/>
        </authorList>
    </citation>
    <scope>NUCLEOTIDE SEQUENCE [LARGE SCALE GENOMIC DNA]</scope>
    <source>
        <strain evidence="4 5">AG-B5</strain>
    </source>
</reference>
<dbReference type="EMBL" id="JASJQH010000815">
    <property type="protein sequence ID" value="KAK9762827.1"/>
    <property type="molecule type" value="Genomic_DNA"/>
</dbReference>
<evidence type="ECO:0000256" key="1">
    <source>
        <dbReference type="SAM" id="MobiDB-lite"/>
    </source>
</evidence>
<feature type="domain" description="NodB homology" evidence="3">
    <location>
        <begin position="116"/>
        <end position="308"/>
    </location>
</feature>
<organism evidence="4 5">
    <name type="scientific">Basidiobolus ranarum</name>
    <dbReference type="NCBI Taxonomy" id="34480"/>
    <lineage>
        <taxon>Eukaryota</taxon>
        <taxon>Fungi</taxon>
        <taxon>Fungi incertae sedis</taxon>
        <taxon>Zoopagomycota</taxon>
        <taxon>Entomophthoromycotina</taxon>
        <taxon>Basidiobolomycetes</taxon>
        <taxon>Basidiobolales</taxon>
        <taxon>Basidiobolaceae</taxon>
        <taxon>Basidiobolus</taxon>
    </lineage>
</organism>
<evidence type="ECO:0000313" key="5">
    <source>
        <dbReference type="Proteomes" id="UP001479436"/>
    </source>
</evidence>
<name>A0ABR2WMV2_9FUNG</name>
<keyword evidence="2" id="KW-0732">Signal</keyword>
<dbReference type="Proteomes" id="UP001479436">
    <property type="component" value="Unassembled WGS sequence"/>
</dbReference>
<dbReference type="PANTHER" id="PTHR10587:SF98">
    <property type="entry name" value="CHITIN DEACETYLASE"/>
    <property type="match status" value="1"/>
</dbReference>
<feature type="chain" id="PRO_5045673403" description="NodB homology domain-containing protein" evidence="2">
    <location>
        <begin position="20"/>
        <end position="400"/>
    </location>
</feature>
<dbReference type="Pfam" id="PF01522">
    <property type="entry name" value="Polysacc_deac_1"/>
    <property type="match status" value="1"/>
</dbReference>
<gene>
    <name evidence="4" type="ORF">K7432_011052</name>
</gene>
<dbReference type="InterPro" id="IPR011330">
    <property type="entry name" value="Glyco_hydro/deAcase_b/a-brl"/>
</dbReference>
<proteinExistence type="predicted"/>
<dbReference type="Gene3D" id="3.20.20.370">
    <property type="entry name" value="Glycoside hydrolase/deacetylase"/>
    <property type="match status" value="1"/>
</dbReference>
<evidence type="ECO:0000256" key="2">
    <source>
        <dbReference type="SAM" id="SignalP"/>
    </source>
</evidence>
<protein>
    <recommendedName>
        <fullName evidence="3">NodB homology domain-containing protein</fullName>
    </recommendedName>
</protein>
<accession>A0ABR2WMV2</accession>
<dbReference type="CDD" id="cd10952">
    <property type="entry name" value="CE4_MrCDA_like"/>
    <property type="match status" value="1"/>
</dbReference>
<keyword evidence="5" id="KW-1185">Reference proteome</keyword>
<evidence type="ECO:0000313" key="4">
    <source>
        <dbReference type="EMBL" id="KAK9762827.1"/>
    </source>
</evidence>
<evidence type="ECO:0000259" key="3">
    <source>
        <dbReference type="PROSITE" id="PS51677"/>
    </source>
</evidence>
<comment type="caution">
    <text evidence="4">The sequence shown here is derived from an EMBL/GenBank/DDBJ whole genome shotgun (WGS) entry which is preliminary data.</text>
</comment>
<dbReference type="PROSITE" id="PS51677">
    <property type="entry name" value="NODB"/>
    <property type="match status" value="1"/>
</dbReference>
<dbReference type="SUPFAM" id="SSF88713">
    <property type="entry name" value="Glycoside hydrolase/deacetylase"/>
    <property type="match status" value="1"/>
</dbReference>
<dbReference type="PANTHER" id="PTHR10587">
    <property type="entry name" value="GLYCOSYL TRANSFERASE-RELATED"/>
    <property type="match status" value="1"/>
</dbReference>